<evidence type="ECO:0000313" key="3">
    <source>
        <dbReference type="Proteomes" id="UP000824123"/>
    </source>
</evidence>
<dbReference type="EMBL" id="DVNK01000032">
    <property type="protein sequence ID" value="HIU46547.1"/>
    <property type="molecule type" value="Genomic_DNA"/>
</dbReference>
<protein>
    <submittedName>
        <fullName evidence="2">GNAT family N-acetyltransferase</fullName>
    </submittedName>
</protein>
<dbReference type="InterPro" id="IPR036527">
    <property type="entry name" value="SCP2_sterol-bd_dom_sf"/>
</dbReference>
<dbReference type="SUPFAM" id="SSF55729">
    <property type="entry name" value="Acyl-CoA N-acyltransferases (Nat)"/>
    <property type="match status" value="1"/>
</dbReference>
<proteinExistence type="predicted"/>
<reference evidence="2" key="1">
    <citation type="submission" date="2020-10" db="EMBL/GenBank/DDBJ databases">
        <authorList>
            <person name="Gilroy R."/>
        </authorList>
    </citation>
    <scope>NUCLEOTIDE SEQUENCE</scope>
    <source>
        <strain evidence="2">ChiSxjej2B14-8506</strain>
    </source>
</reference>
<dbReference type="PANTHER" id="PTHR37817:SF1">
    <property type="entry name" value="N-ACETYLTRANSFERASE EIS"/>
    <property type="match status" value="1"/>
</dbReference>
<dbReference type="PANTHER" id="PTHR37817">
    <property type="entry name" value="N-ACETYLTRANSFERASE EIS"/>
    <property type="match status" value="1"/>
</dbReference>
<dbReference type="Pfam" id="PF13527">
    <property type="entry name" value="Acetyltransf_9"/>
    <property type="match status" value="1"/>
</dbReference>
<dbReference type="Gene3D" id="3.40.630.30">
    <property type="match status" value="2"/>
</dbReference>
<sequence length="416" mass="46848">MRLEQLGADRFNEMNRLGSIAFTYPISDPEQKPDPNDAQQQELLRGRERWGMIDEATGRLMGGMLLIDYQTRVGEHWVKLSGVGGVSTLPEYRRAGVIREVFRAVLPHMYEKGAALSGLYPFSHAFYRKFGYEVYGGQNRVSVGLEQLRAFTGPDEVRMIESEADMLAARAIYERFAQTRDLAMRRELDYQWKKEVMDGDPYKDLAYKYLLLRKDARGELEPCAYISFKPEDNGSNGRLASAREAAYVDGDALRRLLGFMSTFYPHYRRLRMALPGDVNLAALCPDCYDVSDSIDHGYMLRAVNAKLLLESQPVTPIMKLAAQAGALGMSIALTDEFIPQNTGRYELTLTPEGLECVQTEFAPADIEVDIQTFTQLVTGALSLRQAGYRAGLRINTVTPLAEALFTGRPQYIADHY</sequence>
<dbReference type="Pfam" id="PF13530">
    <property type="entry name" value="SCP2_2"/>
    <property type="match status" value="1"/>
</dbReference>
<evidence type="ECO:0000313" key="2">
    <source>
        <dbReference type="EMBL" id="HIU46547.1"/>
    </source>
</evidence>
<dbReference type="PROSITE" id="PS51186">
    <property type="entry name" value="GNAT"/>
    <property type="match status" value="1"/>
</dbReference>
<dbReference type="Gene3D" id="3.30.1050.10">
    <property type="entry name" value="SCP2 sterol-binding domain"/>
    <property type="match status" value="1"/>
</dbReference>
<gene>
    <name evidence="2" type="ORF">IAC59_04740</name>
</gene>
<dbReference type="Proteomes" id="UP000824123">
    <property type="component" value="Unassembled WGS sequence"/>
</dbReference>
<evidence type="ECO:0000259" key="1">
    <source>
        <dbReference type="PROSITE" id="PS51186"/>
    </source>
</evidence>
<dbReference type="InterPro" id="IPR000182">
    <property type="entry name" value="GNAT_dom"/>
</dbReference>
<dbReference type="InterPro" id="IPR051554">
    <property type="entry name" value="Acetyltransferase_Eis"/>
</dbReference>
<comment type="caution">
    <text evidence="2">The sequence shown here is derived from an EMBL/GenBank/DDBJ whole genome shotgun (WGS) entry which is preliminary data.</text>
</comment>
<name>A0A9D1LRB4_9FIRM</name>
<dbReference type="GO" id="GO:0030649">
    <property type="term" value="P:aminoglycoside antibiotic catabolic process"/>
    <property type="evidence" value="ECO:0007669"/>
    <property type="project" value="TreeGrafter"/>
</dbReference>
<dbReference type="AlphaFoldDB" id="A0A9D1LRB4"/>
<accession>A0A9D1LRB4</accession>
<dbReference type="SUPFAM" id="SSF55718">
    <property type="entry name" value="SCP-like"/>
    <property type="match status" value="1"/>
</dbReference>
<dbReference type="GO" id="GO:0034069">
    <property type="term" value="F:aminoglycoside N-acetyltransferase activity"/>
    <property type="evidence" value="ECO:0007669"/>
    <property type="project" value="TreeGrafter"/>
</dbReference>
<dbReference type="InterPro" id="IPR025559">
    <property type="entry name" value="Eis_dom"/>
</dbReference>
<dbReference type="InterPro" id="IPR016181">
    <property type="entry name" value="Acyl_CoA_acyltransferase"/>
</dbReference>
<reference evidence="2" key="2">
    <citation type="journal article" date="2021" name="PeerJ">
        <title>Extensive microbial diversity within the chicken gut microbiome revealed by metagenomics and culture.</title>
        <authorList>
            <person name="Gilroy R."/>
            <person name="Ravi A."/>
            <person name="Getino M."/>
            <person name="Pursley I."/>
            <person name="Horton D.L."/>
            <person name="Alikhan N.F."/>
            <person name="Baker D."/>
            <person name="Gharbi K."/>
            <person name="Hall N."/>
            <person name="Watson M."/>
            <person name="Adriaenssens E.M."/>
            <person name="Foster-Nyarko E."/>
            <person name="Jarju S."/>
            <person name="Secka A."/>
            <person name="Antonio M."/>
            <person name="Oren A."/>
            <person name="Chaudhuri R.R."/>
            <person name="La Ragione R."/>
            <person name="Hildebrand F."/>
            <person name="Pallen M.J."/>
        </authorList>
    </citation>
    <scope>NUCLEOTIDE SEQUENCE</scope>
    <source>
        <strain evidence="2">ChiSxjej2B14-8506</strain>
    </source>
</reference>
<organism evidence="2 3">
    <name type="scientific">Candidatus Fimadaptatus faecigallinarum</name>
    <dbReference type="NCBI Taxonomy" id="2840814"/>
    <lineage>
        <taxon>Bacteria</taxon>
        <taxon>Bacillati</taxon>
        <taxon>Bacillota</taxon>
        <taxon>Clostridia</taxon>
        <taxon>Eubacteriales</taxon>
        <taxon>Candidatus Fimadaptatus</taxon>
    </lineage>
</organism>
<feature type="domain" description="N-acetyltransferase" evidence="1">
    <location>
        <begin position="9"/>
        <end position="164"/>
    </location>
</feature>